<keyword evidence="1" id="KW-0596">Phosphopantetheine</keyword>
<comment type="caution">
    <text evidence="3">The sequence shown here is derived from an EMBL/GenBank/DDBJ whole genome shotgun (WGS) entry which is preliminary data.</text>
</comment>
<dbReference type="InterPro" id="IPR050091">
    <property type="entry name" value="PKS_NRPS_Biosynth_Enz"/>
</dbReference>
<reference evidence="3 4" key="1">
    <citation type="submission" date="2023-01" db="EMBL/GenBank/DDBJ databases">
        <title>Analysis of 21 Apiospora genomes using comparative genomics revels a genus with tremendous synthesis potential of carbohydrate active enzymes and secondary metabolites.</title>
        <authorList>
            <person name="Sorensen T."/>
        </authorList>
    </citation>
    <scope>NUCLEOTIDE SEQUENCE [LARGE SCALE GENOMIC DNA]</scope>
    <source>
        <strain evidence="3 4">CBS 83171</strain>
    </source>
</reference>
<sequence length="126" mass="13411">MYTGPVSSAGQTAYVPSLKNHLAQQPTLLPWRGPLVFSLIQKLAKAQNDSRIDSAEIYQPAFTAVQLALSWGVALAAVVGRSGGEIAATYAAKLMAAVAVACSRRLALKEVIAEGSRLPSRIFSRR</sequence>
<dbReference type="InterPro" id="IPR001227">
    <property type="entry name" value="Ac_transferase_dom_sf"/>
</dbReference>
<evidence type="ECO:0000256" key="1">
    <source>
        <dbReference type="ARBA" id="ARBA00022450"/>
    </source>
</evidence>
<proteinExistence type="predicted"/>
<accession>A0ABR1VF35</accession>
<keyword evidence="4" id="KW-1185">Reference proteome</keyword>
<dbReference type="PANTHER" id="PTHR43775">
    <property type="entry name" value="FATTY ACID SYNTHASE"/>
    <property type="match status" value="1"/>
</dbReference>
<dbReference type="SUPFAM" id="SSF52151">
    <property type="entry name" value="FabD/lysophospholipase-like"/>
    <property type="match status" value="1"/>
</dbReference>
<name>A0ABR1VF35_9PEZI</name>
<dbReference type="Gene3D" id="3.40.366.10">
    <property type="entry name" value="Malonyl-Coenzyme A Acyl Carrier Protein, domain 2"/>
    <property type="match status" value="1"/>
</dbReference>
<dbReference type="InterPro" id="IPR016035">
    <property type="entry name" value="Acyl_Trfase/lysoPLipase"/>
</dbReference>
<protein>
    <submittedName>
        <fullName evidence="3">Uncharacterized protein</fullName>
    </submittedName>
</protein>
<dbReference type="EMBL" id="JAQQWM010000004">
    <property type="protein sequence ID" value="KAK8068584.1"/>
    <property type="molecule type" value="Genomic_DNA"/>
</dbReference>
<evidence type="ECO:0000313" key="3">
    <source>
        <dbReference type="EMBL" id="KAK8068584.1"/>
    </source>
</evidence>
<organism evidence="3 4">
    <name type="scientific">Apiospora saccharicola</name>
    <dbReference type="NCBI Taxonomy" id="335842"/>
    <lineage>
        <taxon>Eukaryota</taxon>
        <taxon>Fungi</taxon>
        <taxon>Dikarya</taxon>
        <taxon>Ascomycota</taxon>
        <taxon>Pezizomycotina</taxon>
        <taxon>Sordariomycetes</taxon>
        <taxon>Xylariomycetidae</taxon>
        <taxon>Amphisphaeriales</taxon>
        <taxon>Apiosporaceae</taxon>
        <taxon>Apiospora</taxon>
    </lineage>
</organism>
<evidence type="ECO:0000256" key="2">
    <source>
        <dbReference type="ARBA" id="ARBA00022553"/>
    </source>
</evidence>
<keyword evidence="2" id="KW-0597">Phosphoprotein</keyword>
<gene>
    <name evidence="3" type="ORF">PG996_007696</name>
</gene>
<dbReference type="PANTHER" id="PTHR43775:SF37">
    <property type="entry name" value="SI:DKEY-61P9.11"/>
    <property type="match status" value="1"/>
</dbReference>
<dbReference type="Proteomes" id="UP001446871">
    <property type="component" value="Unassembled WGS sequence"/>
</dbReference>
<evidence type="ECO:0000313" key="4">
    <source>
        <dbReference type="Proteomes" id="UP001446871"/>
    </source>
</evidence>